<evidence type="ECO:0000313" key="2">
    <source>
        <dbReference type="Proteomes" id="UP001234178"/>
    </source>
</evidence>
<dbReference type="Proteomes" id="UP001234178">
    <property type="component" value="Unassembled WGS sequence"/>
</dbReference>
<organism evidence="1 2">
    <name type="scientific">Daphnia magna</name>
    <dbReference type="NCBI Taxonomy" id="35525"/>
    <lineage>
        <taxon>Eukaryota</taxon>
        <taxon>Metazoa</taxon>
        <taxon>Ecdysozoa</taxon>
        <taxon>Arthropoda</taxon>
        <taxon>Crustacea</taxon>
        <taxon>Branchiopoda</taxon>
        <taxon>Diplostraca</taxon>
        <taxon>Cladocera</taxon>
        <taxon>Anomopoda</taxon>
        <taxon>Daphniidae</taxon>
        <taxon>Daphnia</taxon>
    </lineage>
</organism>
<protein>
    <submittedName>
        <fullName evidence="1">Uncharacterized protein</fullName>
    </submittedName>
</protein>
<proteinExistence type="predicted"/>
<name>A0ABR0AAM8_9CRUS</name>
<keyword evidence="2" id="KW-1185">Reference proteome</keyword>
<sequence>MRAGGAVRILHLNPLALIDDEETLVNELVSRSDVSAARQRVKEKWVNEKEGETKERPLAPSPKGSCLMIGSPMNGSAGLGTVRNRWTRKNCIGACCYKSTKRQWEKKREKKMHISQLAINKRVSRKKAPRSRVRRPIRSPFLVSRSYTSVPADNSNLHIKVGR</sequence>
<reference evidence="1 2" key="1">
    <citation type="journal article" date="2023" name="Nucleic Acids Res.">
        <title>The hologenome of Daphnia magna reveals possible DNA methylation and microbiome-mediated evolution of the host genome.</title>
        <authorList>
            <person name="Chaturvedi A."/>
            <person name="Li X."/>
            <person name="Dhandapani V."/>
            <person name="Marshall H."/>
            <person name="Kissane S."/>
            <person name="Cuenca-Cambronero M."/>
            <person name="Asole G."/>
            <person name="Calvet F."/>
            <person name="Ruiz-Romero M."/>
            <person name="Marangio P."/>
            <person name="Guigo R."/>
            <person name="Rago D."/>
            <person name="Mirbahai L."/>
            <person name="Eastwood N."/>
            <person name="Colbourne J.K."/>
            <person name="Zhou J."/>
            <person name="Mallon E."/>
            <person name="Orsini L."/>
        </authorList>
    </citation>
    <scope>NUCLEOTIDE SEQUENCE [LARGE SCALE GENOMIC DNA]</scope>
    <source>
        <strain evidence="1">LRV0_1</strain>
    </source>
</reference>
<gene>
    <name evidence="1" type="ORF">OUZ56_007676</name>
</gene>
<evidence type="ECO:0000313" key="1">
    <source>
        <dbReference type="EMBL" id="KAK4022197.1"/>
    </source>
</evidence>
<accession>A0ABR0AAM8</accession>
<dbReference type="EMBL" id="JAOYFB010000037">
    <property type="protein sequence ID" value="KAK4022197.1"/>
    <property type="molecule type" value="Genomic_DNA"/>
</dbReference>
<comment type="caution">
    <text evidence="1">The sequence shown here is derived from an EMBL/GenBank/DDBJ whole genome shotgun (WGS) entry which is preliminary data.</text>
</comment>